<evidence type="ECO:0000313" key="6">
    <source>
        <dbReference type="Proteomes" id="UP000289738"/>
    </source>
</evidence>
<evidence type="ECO:0000259" key="4">
    <source>
        <dbReference type="PROSITE" id="PS50600"/>
    </source>
</evidence>
<proteinExistence type="inferred from homology"/>
<evidence type="ECO:0000313" key="5">
    <source>
        <dbReference type="EMBL" id="RYR60288.1"/>
    </source>
</evidence>
<dbReference type="Proteomes" id="UP000289738">
    <property type="component" value="Chromosome A04"/>
</dbReference>
<name>A0A445DAQ9_ARAHY</name>
<dbReference type="EMBL" id="SDMP01000004">
    <property type="protein sequence ID" value="RYR60288.1"/>
    <property type="molecule type" value="Genomic_DNA"/>
</dbReference>
<dbReference type="AlphaFoldDB" id="A0A445DAQ9"/>
<dbReference type="SUPFAM" id="SSF54001">
    <property type="entry name" value="Cysteine proteinases"/>
    <property type="match status" value="1"/>
</dbReference>
<dbReference type="Gene3D" id="3.40.395.10">
    <property type="entry name" value="Adenoviral Proteinase, Chain A"/>
    <property type="match status" value="1"/>
</dbReference>
<dbReference type="InterPro" id="IPR038765">
    <property type="entry name" value="Papain-like_cys_pep_sf"/>
</dbReference>
<accession>A0A445DAQ9</accession>
<protein>
    <recommendedName>
        <fullName evidence="4">Ubiquitin-like protease family profile domain-containing protein</fullName>
    </recommendedName>
</protein>
<dbReference type="Pfam" id="PF02902">
    <property type="entry name" value="Peptidase_C48"/>
    <property type="match status" value="1"/>
</dbReference>
<reference evidence="5 6" key="1">
    <citation type="submission" date="2019-01" db="EMBL/GenBank/DDBJ databases">
        <title>Sequencing of cultivated peanut Arachis hypogaea provides insights into genome evolution and oil improvement.</title>
        <authorList>
            <person name="Chen X."/>
        </authorList>
    </citation>
    <scope>NUCLEOTIDE SEQUENCE [LARGE SCALE GENOMIC DNA]</scope>
    <source>
        <strain evidence="6">cv. Fuhuasheng</strain>
        <tissue evidence="5">Leaves</tissue>
    </source>
</reference>
<comment type="caution">
    <text evidence="5">The sequence shown here is derived from an EMBL/GenBank/DDBJ whole genome shotgun (WGS) entry which is preliminary data.</text>
</comment>
<dbReference type="GO" id="GO:0008234">
    <property type="term" value="F:cysteine-type peptidase activity"/>
    <property type="evidence" value="ECO:0007669"/>
    <property type="project" value="InterPro"/>
</dbReference>
<dbReference type="PROSITE" id="PS50600">
    <property type="entry name" value="ULP_PROTEASE"/>
    <property type="match status" value="1"/>
</dbReference>
<gene>
    <name evidence="5" type="ORF">Ahy_A04g017365</name>
</gene>
<dbReference type="InterPro" id="IPR003653">
    <property type="entry name" value="Peptidase_C48_C"/>
</dbReference>
<keyword evidence="3" id="KW-0378">Hydrolase</keyword>
<organism evidence="5 6">
    <name type="scientific">Arachis hypogaea</name>
    <name type="common">Peanut</name>
    <dbReference type="NCBI Taxonomy" id="3818"/>
    <lineage>
        <taxon>Eukaryota</taxon>
        <taxon>Viridiplantae</taxon>
        <taxon>Streptophyta</taxon>
        <taxon>Embryophyta</taxon>
        <taxon>Tracheophyta</taxon>
        <taxon>Spermatophyta</taxon>
        <taxon>Magnoliopsida</taxon>
        <taxon>eudicotyledons</taxon>
        <taxon>Gunneridae</taxon>
        <taxon>Pentapetalae</taxon>
        <taxon>rosids</taxon>
        <taxon>fabids</taxon>
        <taxon>Fabales</taxon>
        <taxon>Fabaceae</taxon>
        <taxon>Papilionoideae</taxon>
        <taxon>50 kb inversion clade</taxon>
        <taxon>dalbergioids sensu lato</taxon>
        <taxon>Dalbergieae</taxon>
        <taxon>Pterocarpus clade</taxon>
        <taxon>Arachis</taxon>
    </lineage>
</organism>
<comment type="similarity">
    <text evidence="1">Belongs to the peptidase C48 family.</text>
</comment>
<sequence>MPQIFAPICYMEHWWLSVADVRKKKIYVLDPYHKTCPSEPIMKLNKFVWYVISIMRVYAGGTSQEHFRPPYVDISGKKIHYDCVVYVMKWLEIIQPQNIKKKKQRWTTLELNLLPVFCFMR</sequence>
<dbReference type="GO" id="GO:0006508">
    <property type="term" value="P:proteolysis"/>
    <property type="evidence" value="ECO:0007669"/>
    <property type="project" value="UniProtKB-KW"/>
</dbReference>
<evidence type="ECO:0000256" key="2">
    <source>
        <dbReference type="ARBA" id="ARBA00022670"/>
    </source>
</evidence>
<evidence type="ECO:0000256" key="3">
    <source>
        <dbReference type="ARBA" id="ARBA00022801"/>
    </source>
</evidence>
<keyword evidence="2" id="KW-0645">Protease</keyword>
<feature type="domain" description="Ubiquitin-like protease family profile" evidence="4">
    <location>
        <begin position="1"/>
        <end position="94"/>
    </location>
</feature>
<evidence type="ECO:0000256" key="1">
    <source>
        <dbReference type="ARBA" id="ARBA00005234"/>
    </source>
</evidence>
<keyword evidence="6" id="KW-1185">Reference proteome</keyword>